<name>A0A806UA28_PRIMG</name>
<proteinExistence type="predicted"/>
<evidence type="ECO:0000313" key="3">
    <source>
        <dbReference type="Proteomes" id="UP000036410"/>
    </source>
</evidence>
<evidence type="ECO:0000259" key="1">
    <source>
        <dbReference type="SMART" id="SM00860"/>
    </source>
</evidence>
<dbReference type="Proteomes" id="UP000036410">
    <property type="component" value="Chromosome"/>
</dbReference>
<dbReference type="SUPFAM" id="SSF160631">
    <property type="entry name" value="SMI1/KNR4-like"/>
    <property type="match status" value="1"/>
</dbReference>
<gene>
    <name evidence="2" type="ORF">AS52_02804</name>
</gene>
<dbReference type="AlphaFoldDB" id="A0A806UA28"/>
<protein>
    <submittedName>
        <fullName evidence="2">SMI1 / KNR4 family protein</fullName>
    </submittedName>
</protein>
<dbReference type="SMART" id="SM00860">
    <property type="entry name" value="SMI1_KNR4"/>
    <property type="match status" value="1"/>
</dbReference>
<organism evidence="2 3">
    <name type="scientific">Priestia megaterium Q3</name>
    <dbReference type="NCBI Taxonomy" id="1452722"/>
    <lineage>
        <taxon>Bacteria</taxon>
        <taxon>Bacillati</taxon>
        <taxon>Bacillota</taxon>
        <taxon>Bacilli</taxon>
        <taxon>Bacillales</taxon>
        <taxon>Bacillaceae</taxon>
        <taxon>Priestia</taxon>
    </lineage>
</organism>
<dbReference type="Pfam" id="PF09346">
    <property type="entry name" value="SMI1_KNR4"/>
    <property type="match status" value="1"/>
</dbReference>
<reference evidence="2 3" key="1">
    <citation type="submission" date="2015-01" db="EMBL/GenBank/DDBJ databases">
        <title>Genome sequence of bacillus megaterium Q3.</title>
        <authorList>
            <person name="Wang Y."/>
            <person name="Luo K."/>
            <person name="Bai L."/>
            <person name="Luo F."/>
        </authorList>
    </citation>
    <scope>NUCLEOTIDE SEQUENCE [LARGE SCALE GENOMIC DNA]</scope>
    <source>
        <strain evidence="2 3">Q3</strain>
    </source>
</reference>
<dbReference type="EMBL" id="CP010586">
    <property type="protein sequence ID" value="AKP77765.1"/>
    <property type="molecule type" value="Genomic_DNA"/>
</dbReference>
<feature type="domain" description="Knr4/Smi1-like" evidence="1">
    <location>
        <begin position="16"/>
        <end position="130"/>
    </location>
</feature>
<dbReference type="InterPro" id="IPR037883">
    <property type="entry name" value="Knr4/Smi1-like_sf"/>
</dbReference>
<dbReference type="RefSeq" id="WP_034268630.1">
    <property type="nucleotide sequence ID" value="NZ_CP010586.1"/>
</dbReference>
<sequence length="144" mass="16812">MADFAFINNGKNNIYHVSEQEILQAEERMGIRFPNDLRQLYLDVGYGFIKEPSNTAINRIMGPKTIADAKLRKGIFEFDFDLEELDEEGKLIFFEVNEGVYISLDLTLPHNPVFYMDTAIADSLEDFFKKFVDNNEYYMDLIEE</sequence>
<dbReference type="InterPro" id="IPR018958">
    <property type="entry name" value="Knr4/Smi1-like_dom"/>
</dbReference>
<evidence type="ECO:0000313" key="2">
    <source>
        <dbReference type="EMBL" id="AKP77765.1"/>
    </source>
</evidence>
<accession>A0A806UA28</accession>
<dbReference type="Gene3D" id="3.40.1580.10">
    <property type="entry name" value="SMI1/KNR4-like"/>
    <property type="match status" value="1"/>
</dbReference>